<dbReference type="Proteomes" id="UP001216907">
    <property type="component" value="Unassembled WGS sequence"/>
</dbReference>
<evidence type="ECO:0000259" key="2">
    <source>
        <dbReference type="Pfam" id="PF18481"/>
    </source>
</evidence>
<dbReference type="InterPro" id="IPR041652">
    <property type="entry name" value="DUF5616"/>
</dbReference>
<proteinExistence type="predicted"/>
<gene>
    <name evidence="3" type="ORF">PZE19_28300</name>
</gene>
<feature type="domain" description="DUF434" evidence="1">
    <location>
        <begin position="26"/>
        <end position="78"/>
    </location>
</feature>
<dbReference type="RefSeq" id="WP_277863959.1">
    <property type="nucleotide sequence ID" value="NZ_JARRAG010000002.1"/>
</dbReference>
<sequence>MADTRTHRGPGPQDREWFGPAARPRLATAAAEFSWLLSRGYAEPSTLKLVGDRHRLVERQRSAVLRCACRDADRDGRQARRLDPASLRGRPIRIDGFNLILTLESALGGGVVLGARDGCFRDLASVHGTYRRVEETRPALELAARALAAWGVGPCTWLLDAPVSNSGRLAAMIRDVDPTWSAEVVPDPDRLLILPGDPVASADSGVLDRCGPWLNLACALVESEVPGAFVVDLG</sequence>
<feature type="domain" description="DUF5616" evidence="2">
    <location>
        <begin position="85"/>
        <end position="217"/>
    </location>
</feature>
<evidence type="ECO:0000313" key="4">
    <source>
        <dbReference type="Proteomes" id="UP001216907"/>
    </source>
</evidence>
<comment type="caution">
    <text evidence="3">The sequence shown here is derived from an EMBL/GenBank/DDBJ whole genome shotgun (WGS) entry which is preliminary data.</text>
</comment>
<evidence type="ECO:0000313" key="3">
    <source>
        <dbReference type="EMBL" id="MDG3007685.1"/>
    </source>
</evidence>
<dbReference type="PANTHER" id="PTHR42252">
    <property type="entry name" value="DUF5616 DOMAIN-CONTAINING PROTEIN"/>
    <property type="match status" value="1"/>
</dbReference>
<dbReference type="PANTHER" id="PTHR42252:SF1">
    <property type="entry name" value="DUF434 DOMAIN-CONTAINING PROTEIN"/>
    <property type="match status" value="1"/>
</dbReference>
<reference evidence="3 4" key="1">
    <citation type="submission" date="2023-03" db="EMBL/GenBank/DDBJ databases">
        <title>Paludisphaera mucosa sp. nov. a novel planctomycete from northern fen.</title>
        <authorList>
            <person name="Ivanova A."/>
        </authorList>
    </citation>
    <scope>NUCLEOTIDE SEQUENCE [LARGE SCALE GENOMIC DNA]</scope>
    <source>
        <strain evidence="3 4">Pla2</strain>
    </source>
</reference>
<dbReference type="InterPro" id="IPR007368">
    <property type="entry name" value="DUF434"/>
</dbReference>
<dbReference type="Pfam" id="PF04256">
    <property type="entry name" value="DUF434"/>
    <property type="match status" value="1"/>
</dbReference>
<dbReference type="EMBL" id="JARRAG010000002">
    <property type="protein sequence ID" value="MDG3007685.1"/>
    <property type="molecule type" value="Genomic_DNA"/>
</dbReference>
<dbReference type="Pfam" id="PF18481">
    <property type="entry name" value="DUF5616"/>
    <property type="match status" value="1"/>
</dbReference>
<keyword evidence="4" id="KW-1185">Reference proteome</keyword>
<accession>A0ABT6FJG0</accession>
<name>A0ABT6FJG0_9BACT</name>
<organism evidence="3 4">
    <name type="scientific">Paludisphaera mucosa</name>
    <dbReference type="NCBI Taxonomy" id="3030827"/>
    <lineage>
        <taxon>Bacteria</taxon>
        <taxon>Pseudomonadati</taxon>
        <taxon>Planctomycetota</taxon>
        <taxon>Planctomycetia</taxon>
        <taxon>Isosphaerales</taxon>
        <taxon>Isosphaeraceae</taxon>
        <taxon>Paludisphaera</taxon>
    </lineage>
</organism>
<evidence type="ECO:0000259" key="1">
    <source>
        <dbReference type="Pfam" id="PF04256"/>
    </source>
</evidence>
<protein>
    <submittedName>
        <fullName evidence="3">DUF434 domain-containing protein</fullName>
    </submittedName>
</protein>